<protein>
    <submittedName>
        <fullName evidence="1">Uncharacterized protein</fullName>
    </submittedName>
</protein>
<evidence type="ECO:0000313" key="1">
    <source>
        <dbReference type="EMBL" id="CAE8591377.1"/>
    </source>
</evidence>
<sequence>MAPAQHACLRLRRKHRFTGPGHVLLATAAVAAFGTATFAAFVEMQAAAPRSDERDAQQSRRRALVALAVASAPREPAAAFENREAGVEQRRKRQLFAEDEGKEVRMVMPGGGSGTNKRQLPECPMGRASANCFSSTALRLSGAKINPWVFHGKASAEEAMRELREVVDAYLPGQSGIDGGGFKVAQQDSDYLMVNYESRRFGYIDDVEFFFKPQERGAQSTEPGVSGRVLVRSASRLGEADFGVNAVRLNRLAADLRAKGGWEAPAITQETHPKYWEANCPLPGSVLPC</sequence>
<dbReference type="InterPro" id="IPR010865">
    <property type="entry name" value="DUF1499"/>
</dbReference>
<gene>
    <name evidence="1" type="ORF">PGLA1383_LOCUS10049</name>
</gene>
<evidence type="ECO:0000313" key="2">
    <source>
        <dbReference type="Proteomes" id="UP000654075"/>
    </source>
</evidence>
<dbReference type="Pfam" id="PF07386">
    <property type="entry name" value="DUF1499"/>
    <property type="match status" value="1"/>
</dbReference>
<dbReference type="PANTHER" id="PTHR34801">
    <property type="entry name" value="EXPRESSED PROTEIN"/>
    <property type="match status" value="1"/>
</dbReference>
<reference evidence="1" key="1">
    <citation type="submission" date="2021-02" db="EMBL/GenBank/DDBJ databases">
        <authorList>
            <person name="Dougan E. K."/>
            <person name="Rhodes N."/>
            <person name="Thang M."/>
            <person name="Chan C."/>
        </authorList>
    </citation>
    <scope>NUCLEOTIDE SEQUENCE</scope>
</reference>
<dbReference type="Proteomes" id="UP000654075">
    <property type="component" value="Unassembled WGS sequence"/>
</dbReference>
<dbReference type="AlphaFoldDB" id="A0A813E0B8"/>
<proteinExistence type="predicted"/>
<accession>A0A813E0B8</accession>
<dbReference type="OrthoDB" id="41501at2759"/>
<keyword evidence="2" id="KW-1185">Reference proteome</keyword>
<dbReference type="PANTHER" id="PTHR34801:SF6">
    <property type="entry name" value="SLL1620 PROTEIN"/>
    <property type="match status" value="1"/>
</dbReference>
<dbReference type="EMBL" id="CAJNNV010004893">
    <property type="protein sequence ID" value="CAE8591377.1"/>
    <property type="molecule type" value="Genomic_DNA"/>
</dbReference>
<comment type="caution">
    <text evidence="1">The sequence shown here is derived from an EMBL/GenBank/DDBJ whole genome shotgun (WGS) entry which is preliminary data.</text>
</comment>
<name>A0A813E0B8_POLGL</name>
<organism evidence="1 2">
    <name type="scientific">Polarella glacialis</name>
    <name type="common">Dinoflagellate</name>
    <dbReference type="NCBI Taxonomy" id="89957"/>
    <lineage>
        <taxon>Eukaryota</taxon>
        <taxon>Sar</taxon>
        <taxon>Alveolata</taxon>
        <taxon>Dinophyceae</taxon>
        <taxon>Suessiales</taxon>
        <taxon>Suessiaceae</taxon>
        <taxon>Polarella</taxon>
    </lineage>
</organism>